<sequence length="781" mass="87326">MISGVQFGPRLNCFGDWKGSAQNSIKLPPQNVNRKSHDRRGRFTVFDDEPVNITPTHPLAQHKTELSEMWTRRNEDLDWDSLVNSDSSNALSNEQVIEKRRSLEELTSLKFTSDWNVGVDSSRTPASDGSNVIHSETIQRRTISSPMPVGQTLTDISHQTFNDDGTAASTTGLEDSRMSFPLHDLTGPVRSKQREEELMRYMGINNLNFERAKRFAPKDLSAPIHGTIHNSIFRGFSTESSSTDTVVQERMIPDPHKSRMKELTSCIVSTRTLYIYRGSMTVAVPRTQKGILSGTTNYGVSLINVIDNQNQQLQPVDSQLREIEQLTKYLSQSKANLMCITMDGNATLESAERMIQRGNEWFHQMLDDLEKRIKDERRIRRSYHRSIKKLLEPVVKKLCDLEVLYESLNFLDKRTSKNEKTISLSRENMRQSRKILAKLMALDSRRIKPPIVMNSATTLAAEASTAFFLLEQDFLEIAPFIARSSQAAALMDTVITQMRGVHKCLLEEVPRRSLSEYNAGLTTQSSQSAETAKEPTFLGIPPLQGQSKNLSGAPKRRKFRSYMKLDPWPTEVDSKIPSVDGISSSEILSAKISTLPLSDYHESARSNTPTGSCESCKEKVDMFANFNPNRTKNLSEDRPPTDVGTRGCTLSETSICNSFEEAKIIPNPNKNTNTTSISSASAATAAAPSKTPSSAFDNSTQSKTKSVSKKVVKHSKTPDPIRSYVKKGKRTKTSKSKKGEHGRKAKKIVIKEELLAKSPAVRSPTLKTAHSQMSEHSIPNH</sequence>
<dbReference type="AlphaFoldDB" id="A0A016TYZ0"/>
<feature type="region of interest" description="Disordered" evidence="1">
    <location>
        <begin position="520"/>
        <end position="556"/>
    </location>
</feature>
<dbReference type="Proteomes" id="UP000024635">
    <property type="component" value="Unassembled WGS sequence"/>
</dbReference>
<feature type="compositionally biased region" description="Basic residues" evidence="1">
    <location>
        <begin position="706"/>
        <end position="715"/>
    </location>
</feature>
<feature type="compositionally biased region" description="Low complexity" evidence="1">
    <location>
        <begin position="681"/>
        <end position="705"/>
    </location>
</feature>
<evidence type="ECO:0000313" key="3">
    <source>
        <dbReference type="Proteomes" id="UP000024635"/>
    </source>
</evidence>
<feature type="compositionally biased region" description="Polar residues" evidence="1">
    <location>
        <begin position="520"/>
        <end position="530"/>
    </location>
</feature>
<evidence type="ECO:0000256" key="1">
    <source>
        <dbReference type="SAM" id="MobiDB-lite"/>
    </source>
</evidence>
<protein>
    <submittedName>
        <fullName evidence="2">Uncharacterized protein</fullName>
    </submittedName>
</protein>
<evidence type="ECO:0000313" key="2">
    <source>
        <dbReference type="EMBL" id="EYC08001.1"/>
    </source>
</evidence>
<feature type="compositionally biased region" description="Polar residues" evidence="1">
    <location>
        <begin position="765"/>
        <end position="781"/>
    </location>
</feature>
<comment type="caution">
    <text evidence="2">The sequence shown here is derived from an EMBL/GenBank/DDBJ whole genome shotgun (WGS) entry which is preliminary data.</text>
</comment>
<feature type="region of interest" description="Disordered" evidence="1">
    <location>
        <begin position="681"/>
        <end position="781"/>
    </location>
</feature>
<gene>
    <name evidence="2" type="primary">Acey_s0068.g246</name>
    <name evidence="2" type="ORF">Y032_0068g246</name>
</gene>
<reference evidence="3" key="1">
    <citation type="journal article" date="2015" name="Nat. Genet.">
        <title>The genome and transcriptome of the zoonotic hookworm Ancylostoma ceylanicum identify infection-specific gene families.</title>
        <authorList>
            <person name="Schwarz E.M."/>
            <person name="Hu Y."/>
            <person name="Antoshechkin I."/>
            <person name="Miller M.M."/>
            <person name="Sternberg P.W."/>
            <person name="Aroian R.V."/>
        </authorList>
    </citation>
    <scope>NUCLEOTIDE SEQUENCE</scope>
    <source>
        <strain evidence="3">HY135</strain>
    </source>
</reference>
<accession>A0A016TYZ0</accession>
<dbReference type="EMBL" id="JARK01001404">
    <property type="protein sequence ID" value="EYC08001.1"/>
    <property type="molecule type" value="Genomic_DNA"/>
</dbReference>
<feature type="compositionally biased region" description="Basic residues" evidence="1">
    <location>
        <begin position="724"/>
        <end position="748"/>
    </location>
</feature>
<dbReference type="OrthoDB" id="5874745at2759"/>
<name>A0A016TYZ0_9BILA</name>
<organism evidence="2 3">
    <name type="scientific">Ancylostoma ceylanicum</name>
    <dbReference type="NCBI Taxonomy" id="53326"/>
    <lineage>
        <taxon>Eukaryota</taxon>
        <taxon>Metazoa</taxon>
        <taxon>Ecdysozoa</taxon>
        <taxon>Nematoda</taxon>
        <taxon>Chromadorea</taxon>
        <taxon>Rhabditida</taxon>
        <taxon>Rhabditina</taxon>
        <taxon>Rhabditomorpha</taxon>
        <taxon>Strongyloidea</taxon>
        <taxon>Ancylostomatidae</taxon>
        <taxon>Ancylostomatinae</taxon>
        <taxon>Ancylostoma</taxon>
    </lineage>
</organism>
<keyword evidence="3" id="KW-1185">Reference proteome</keyword>
<proteinExistence type="predicted"/>